<feature type="signal peptide" evidence="7">
    <location>
        <begin position="1"/>
        <end position="20"/>
    </location>
</feature>
<dbReference type="PANTHER" id="PTHR43806:SF11">
    <property type="entry name" value="CEREVISIN-RELATED"/>
    <property type="match status" value="1"/>
</dbReference>
<dbReference type="InterPro" id="IPR036852">
    <property type="entry name" value="Peptidase_S8/S53_dom_sf"/>
</dbReference>
<dbReference type="PROSITE" id="PS00138">
    <property type="entry name" value="SUBTILASE_SER"/>
    <property type="match status" value="1"/>
</dbReference>
<evidence type="ECO:0000256" key="3">
    <source>
        <dbReference type="ARBA" id="ARBA00022801"/>
    </source>
</evidence>
<dbReference type="FunFam" id="3.40.50.200:FF:000007">
    <property type="entry name" value="Subtilisin-like serine protease"/>
    <property type="match status" value="1"/>
</dbReference>
<evidence type="ECO:0000313" key="9">
    <source>
        <dbReference type="EnsemblFungi" id="CEF83783"/>
    </source>
</evidence>
<dbReference type="InterPro" id="IPR050131">
    <property type="entry name" value="Peptidase_S8_subtilisin-like"/>
</dbReference>
<gene>
    <name evidence="9" type="primary">FG09382.1</name>
</gene>
<evidence type="ECO:0000256" key="4">
    <source>
        <dbReference type="ARBA" id="ARBA00022825"/>
    </source>
</evidence>
<feature type="active site" description="Charge relay system" evidence="5">
    <location>
        <position position="385"/>
    </location>
</feature>
<dbReference type="EMBL" id="HG970335">
    <property type="status" value="NOT_ANNOTATED_CDS"/>
    <property type="molecule type" value="Genomic_DNA"/>
</dbReference>
<dbReference type="InterPro" id="IPR000209">
    <property type="entry name" value="Peptidase_S8/S53_dom"/>
</dbReference>
<dbReference type="InterPro" id="IPR023827">
    <property type="entry name" value="Peptidase_S8_Asp-AS"/>
</dbReference>
<accession>A0A098DSH9</accession>
<dbReference type="InterPro" id="IPR023828">
    <property type="entry name" value="Peptidase_S8_Ser-AS"/>
</dbReference>
<name>I1RYD6_GIBZE</name>
<dbReference type="SUPFAM" id="SSF54897">
    <property type="entry name" value="Protease propeptides/inhibitors"/>
    <property type="match status" value="1"/>
</dbReference>
<comment type="similarity">
    <text evidence="1 5 6">Belongs to the peptidase S8 family.</text>
</comment>
<reference evidence="9" key="2">
    <citation type="journal article" date="2010" name="Nature">
        <title>Comparative genomics reveals mobile pathogenicity chromosomes in Fusarium.</title>
        <authorList>
            <person name="Ma L.J."/>
            <person name="van der Does H.C."/>
            <person name="Borkovich K.A."/>
            <person name="Coleman J.J."/>
            <person name="Daboussi M.J."/>
            <person name="Di Pietro A."/>
            <person name="Dufresne M."/>
            <person name="Freitag M."/>
            <person name="Grabherr M."/>
            <person name="Henrissat B."/>
            <person name="Houterman P.M."/>
            <person name="Kang S."/>
            <person name="Shim W.B."/>
            <person name="Woloshuk C."/>
            <person name="Xie X."/>
            <person name="Xu J.R."/>
            <person name="Antoniw J."/>
            <person name="Baker S.E."/>
            <person name="Bluhm B.H."/>
            <person name="Breakspear A."/>
            <person name="Brown D.W."/>
            <person name="Butchko R.A."/>
            <person name="Chapman S."/>
            <person name="Coulson R."/>
            <person name="Coutinho P.M."/>
            <person name="Danchin E.G."/>
            <person name="Diener A."/>
            <person name="Gale L.R."/>
            <person name="Gardiner D.M."/>
            <person name="Goff S."/>
            <person name="Hammond-Kosack K.E."/>
            <person name="Hilburn K."/>
            <person name="Hua-Van A."/>
            <person name="Jonkers W."/>
            <person name="Kazan K."/>
            <person name="Kodira C.D."/>
            <person name="Koehrsen M."/>
            <person name="Kumar L."/>
            <person name="Lee Y.H."/>
            <person name="Li L."/>
            <person name="Manners J.M."/>
            <person name="Miranda-Saavedra D."/>
            <person name="Mukherjee M."/>
            <person name="Park G."/>
            <person name="Park J."/>
            <person name="Park S.Y."/>
            <person name="Proctor R.H."/>
            <person name="Regev A."/>
            <person name="Ruiz-Roldan M.C."/>
            <person name="Sain D."/>
            <person name="Sakthikumar S."/>
            <person name="Sykes S."/>
            <person name="Schwartz D.C."/>
            <person name="Turgeon B.G."/>
            <person name="Wapinski I."/>
            <person name="Yoder O."/>
            <person name="Young S."/>
            <person name="Zeng Q."/>
            <person name="Zhou S."/>
            <person name="Galagan J."/>
            <person name="Cuomo C.A."/>
            <person name="Kistler H.C."/>
            <person name="Rep M."/>
        </authorList>
    </citation>
    <scope>GENOME REANNOTATION</scope>
    <source>
        <strain evidence="9">PH-1 / ATCC MYA-4620 / FGSC 9075 / NRRL 31084</strain>
    </source>
</reference>
<dbReference type="EnsemblFungi" id="CEF83783">
    <property type="protein sequence ID" value="CEF83783"/>
    <property type="gene ID" value="FGRRES_09382"/>
</dbReference>
<dbReference type="HOGENOM" id="CLU_011263_1_4_1"/>
<dbReference type="InterPro" id="IPR015500">
    <property type="entry name" value="Peptidase_S8_subtilisin-rel"/>
</dbReference>
<dbReference type="RefSeq" id="XP_011328363.1">
    <property type="nucleotide sequence ID" value="XM_011330061.1"/>
</dbReference>
<dbReference type="SMR" id="I1RYD6"/>
<keyword evidence="3 5" id="KW-0378">Hydrolase</keyword>
<dbReference type="GO" id="GO:0004252">
    <property type="term" value="F:serine-type endopeptidase activity"/>
    <property type="evidence" value="ECO:0007669"/>
    <property type="project" value="UniProtKB-UniRule"/>
</dbReference>
<dbReference type="InterPro" id="IPR022398">
    <property type="entry name" value="Peptidase_S8_His-AS"/>
</dbReference>
<evidence type="ECO:0000256" key="1">
    <source>
        <dbReference type="ARBA" id="ARBA00011073"/>
    </source>
</evidence>
<dbReference type="Gene3D" id="3.40.50.200">
    <property type="entry name" value="Peptidase S8/S53 domain"/>
    <property type="match status" value="1"/>
</dbReference>
<dbReference type="PROSITE" id="PS00137">
    <property type="entry name" value="SUBTILASE_HIS"/>
    <property type="match status" value="1"/>
</dbReference>
<dbReference type="PROSITE" id="PS51892">
    <property type="entry name" value="SUBTILASE"/>
    <property type="match status" value="1"/>
</dbReference>
<dbReference type="PANTHER" id="PTHR43806">
    <property type="entry name" value="PEPTIDASE S8"/>
    <property type="match status" value="1"/>
</dbReference>
<accession>I1RYD6</accession>
<feature type="chain" id="PRO_5010252194" description="Peptidase S8/S53 domain-containing protein" evidence="7">
    <location>
        <begin position="21"/>
        <end position="442"/>
    </location>
</feature>
<dbReference type="CDD" id="cd04077">
    <property type="entry name" value="Peptidases_S8_PCSK9_ProteinaseK_like"/>
    <property type="match status" value="1"/>
</dbReference>
<evidence type="ECO:0000256" key="7">
    <source>
        <dbReference type="SAM" id="SignalP"/>
    </source>
</evidence>
<dbReference type="Pfam" id="PF00082">
    <property type="entry name" value="Peptidase_S8"/>
    <property type="match status" value="1"/>
</dbReference>
<evidence type="ECO:0000256" key="5">
    <source>
        <dbReference type="PROSITE-ProRule" id="PRU01240"/>
    </source>
</evidence>
<proteinExistence type="inferred from homology"/>
<dbReference type="KEGG" id="fgr:FGSG_09382"/>
<reference evidence="9" key="1">
    <citation type="journal article" date="2007" name="Science">
        <title>The Fusarium graminearum genome reveals a link between localized polymorphism and pathogen specialization.</title>
        <authorList>
            <person name="Cuomo C.A."/>
            <person name="Gueldener U."/>
            <person name="Xu J.-R."/>
            <person name="Trail F."/>
            <person name="Turgeon B.G."/>
            <person name="Di Pietro A."/>
            <person name="Walton J.D."/>
            <person name="Ma L.-J."/>
            <person name="Baker S.E."/>
            <person name="Rep M."/>
            <person name="Adam G."/>
            <person name="Antoniw J."/>
            <person name="Baldwin T."/>
            <person name="Calvo S.E."/>
            <person name="Chang Y.-L."/>
            <person name="DeCaprio D."/>
            <person name="Gale L.R."/>
            <person name="Gnerre S."/>
            <person name="Goswami R.S."/>
            <person name="Hammond-Kosack K."/>
            <person name="Harris L.J."/>
            <person name="Hilburn K."/>
            <person name="Kennell J.C."/>
            <person name="Kroken S."/>
            <person name="Magnuson J.K."/>
            <person name="Mannhaupt G."/>
            <person name="Mauceli E.W."/>
            <person name="Mewes H.-W."/>
            <person name="Mitterbauer R."/>
            <person name="Muehlbauer G."/>
            <person name="Muensterkoetter M."/>
            <person name="Nelson D."/>
            <person name="O'Donnell K."/>
            <person name="Ouellet T."/>
            <person name="Qi W."/>
            <person name="Quesneville H."/>
            <person name="Roncero M.I.G."/>
            <person name="Seong K.-Y."/>
            <person name="Tetko I.V."/>
            <person name="Urban M."/>
            <person name="Waalwijk C."/>
            <person name="Ward T.J."/>
            <person name="Yao J."/>
            <person name="Birren B.W."/>
            <person name="Kistler H.C."/>
        </authorList>
    </citation>
    <scope>NUCLEOTIDE SEQUENCE [LARGE SCALE GENOMIC DNA]</scope>
    <source>
        <strain evidence="9">PH-1 / ATCC MYA-4620 / FGSC 9075 / NRRL 31084</strain>
    </source>
</reference>
<evidence type="ECO:0000256" key="2">
    <source>
        <dbReference type="ARBA" id="ARBA00022670"/>
    </source>
</evidence>
<dbReference type="PRINTS" id="PR00723">
    <property type="entry name" value="SUBTILISIN"/>
</dbReference>
<dbReference type="AlphaFoldDB" id="I1RYD6"/>
<feature type="active site" description="Charge relay system" evidence="5">
    <location>
        <position position="227"/>
    </location>
</feature>
<dbReference type="PROSITE" id="PS00136">
    <property type="entry name" value="SUBTILASE_ASP"/>
    <property type="match status" value="1"/>
</dbReference>
<sequence>MAFLKTFLASLLIAAPLATAAPVDVAQTIGNMAEAVGSDIGGGLGEELDKKMGISAFLRPMLSNPDSLNIIPNRYIVVYNDTFDDDAIAAKEFSIASAIKKRNLNKRSSIGQAMSTSIKSFRMNTWRAMSLDADDMMVQDLFKSDEVAYIEADTRVQLNAAIAQVNAPPGLNRLSHAQADQENYIFDDSAGEGITAYVVDTGIKVDHSEFEGRATFGGNFIDNVNGHGSHVAGTIGGATFGVAKKVDLVAVKVLDASGGGSNSGVLQGMQFVVDDVKKNNRAGKAVMNMSLGGDKSEAINRAIEALFKAGVVPVVAAGNENRETALTSPGSAPNAITVGAIDATSDQRADFSNFGPEVDIYAPGVDVLSVGIKSNTDTATLSGTSMASPHVAGLAAYLMGFQKLDGPAQVASLIKSLAAESGAKVRNNVRGTTDGIANNGNQ</sequence>
<feature type="domain" description="Peptidase S8/S53" evidence="8">
    <location>
        <begin position="191"/>
        <end position="421"/>
    </location>
</feature>
<evidence type="ECO:0000256" key="6">
    <source>
        <dbReference type="RuleBase" id="RU003355"/>
    </source>
</evidence>
<dbReference type="SUPFAM" id="SSF52743">
    <property type="entry name" value="Subtilisin-like"/>
    <property type="match status" value="1"/>
</dbReference>
<dbReference type="InterPro" id="IPR034193">
    <property type="entry name" value="PCSK9_ProteinaseK-like"/>
</dbReference>
<organism evidence="9">
    <name type="scientific">Gibberella zeae (strain ATCC MYA-4620 / CBS 123657 / FGSC 9075 / NRRL 31084 / PH-1)</name>
    <name type="common">Wheat head blight fungus</name>
    <name type="synonym">Fusarium graminearum</name>
    <dbReference type="NCBI Taxonomy" id="229533"/>
    <lineage>
        <taxon>Eukaryota</taxon>
        <taxon>Fungi</taxon>
        <taxon>Dikarya</taxon>
        <taxon>Ascomycota</taxon>
        <taxon>Pezizomycotina</taxon>
        <taxon>Sordariomycetes</taxon>
        <taxon>Hypocreomycetidae</taxon>
        <taxon>Hypocreales</taxon>
        <taxon>Nectriaceae</taxon>
        <taxon>Fusarium</taxon>
    </lineage>
</organism>
<dbReference type="OrthoDB" id="206201at2759"/>
<keyword evidence="7" id="KW-0732">Signal</keyword>
<dbReference type="GO" id="GO:0006508">
    <property type="term" value="P:proteolysis"/>
    <property type="evidence" value="ECO:0007669"/>
    <property type="project" value="UniProtKB-KW"/>
</dbReference>
<protein>
    <recommendedName>
        <fullName evidence="8">Peptidase S8/S53 domain-containing protein</fullName>
    </recommendedName>
</protein>
<keyword evidence="4 5" id="KW-0720">Serine protease</keyword>
<keyword evidence="2 5" id="KW-0645">Protease</keyword>
<evidence type="ECO:0000259" key="8">
    <source>
        <dbReference type="Pfam" id="PF00082"/>
    </source>
</evidence>
<feature type="active site" description="Charge relay system" evidence="5">
    <location>
        <position position="200"/>
    </location>
</feature>
<reference evidence="9" key="3">
    <citation type="submission" date="2017-01" db="UniProtKB">
        <authorList>
            <consortium name="EnsemblFungi"/>
        </authorList>
    </citation>
    <scope>IDENTIFICATION</scope>
    <source>
        <strain evidence="9">PH-1 / ATCC MYA-4620 / FGSC 9075 / NRRL 31084</strain>
    </source>
</reference>